<keyword evidence="4" id="KW-1185">Reference proteome</keyword>
<dbReference type="Gene3D" id="1.10.10.2910">
    <property type="match status" value="1"/>
</dbReference>
<reference evidence="3 4" key="1">
    <citation type="submission" date="2020-07" db="EMBL/GenBank/DDBJ databases">
        <title>Sequencing the genomes of 1000 actinobacteria strains.</title>
        <authorList>
            <person name="Klenk H.-P."/>
        </authorList>
    </citation>
    <scope>NUCLEOTIDE SEQUENCE [LARGE SCALE GENOMIC DNA]</scope>
    <source>
        <strain evidence="3 4">DSM 45763</strain>
    </source>
</reference>
<proteinExistence type="inferred from homology"/>
<dbReference type="SUPFAM" id="SSF47413">
    <property type="entry name" value="lambda repressor-like DNA-binding domains"/>
    <property type="match status" value="1"/>
</dbReference>
<comment type="caution">
    <text evidence="3">The sequence shown here is derived from an EMBL/GenBank/DDBJ whole genome shotgun (WGS) entry which is preliminary data.</text>
</comment>
<name>A0A852UWT6_9ACTN</name>
<dbReference type="InterPro" id="IPR001387">
    <property type="entry name" value="Cro/C1-type_HTH"/>
</dbReference>
<dbReference type="PROSITE" id="PS50943">
    <property type="entry name" value="HTH_CROC1"/>
    <property type="match status" value="1"/>
</dbReference>
<dbReference type="SMART" id="SM00530">
    <property type="entry name" value="HTH_XRE"/>
    <property type="match status" value="1"/>
</dbReference>
<dbReference type="GO" id="GO:0003677">
    <property type="term" value="F:DNA binding"/>
    <property type="evidence" value="ECO:0007669"/>
    <property type="project" value="InterPro"/>
</dbReference>
<evidence type="ECO:0000259" key="2">
    <source>
        <dbReference type="PROSITE" id="PS50943"/>
    </source>
</evidence>
<dbReference type="EMBL" id="JACCCO010000001">
    <property type="protein sequence ID" value="NYF39683.1"/>
    <property type="molecule type" value="Genomic_DNA"/>
</dbReference>
<dbReference type="InterPro" id="IPR010359">
    <property type="entry name" value="IrrE_HExxH"/>
</dbReference>
<dbReference type="AlphaFoldDB" id="A0A852UWT6"/>
<evidence type="ECO:0000313" key="3">
    <source>
        <dbReference type="EMBL" id="NYF39683.1"/>
    </source>
</evidence>
<evidence type="ECO:0000256" key="1">
    <source>
        <dbReference type="ARBA" id="ARBA00007227"/>
    </source>
</evidence>
<dbReference type="Gene3D" id="1.10.260.40">
    <property type="entry name" value="lambda repressor-like DNA-binding domains"/>
    <property type="match status" value="1"/>
</dbReference>
<protein>
    <submittedName>
        <fullName evidence="3">HTH-type transcriptional regulator/antitoxin HigA</fullName>
    </submittedName>
</protein>
<evidence type="ECO:0000313" key="4">
    <source>
        <dbReference type="Proteomes" id="UP000576393"/>
    </source>
</evidence>
<comment type="similarity">
    <text evidence="1">Belongs to the short-chain fatty acyl-CoA assimilation regulator (ScfR) family.</text>
</comment>
<dbReference type="InterPro" id="IPR052345">
    <property type="entry name" value="Rad_response_metalloprotease"/>
</dbReference>
<dbReference type="CDD" id="cd00093">
    <property type="entry name" value="HTH_XRE"/>
    <property type="match status" value="1"/>
</dbReference>
<accession>A0A852UWT6</accession>
<dbReference type="Pfam" id="PF01381">
    <property type="entry name" value="HTH_3"/>
    <property type="match status" value="1"/>
</dbReference>
<dbReference type="Pfam" id="PF06114">
    <property type="entry name" value="Peptidase_M78"/>
    <property type="match status" value="1"/>
</dbReference>
<organism evidence="3 4">
    <name type="scientific">Streptosporangium sandarakinum</name>
    <dbReference type="NCBI Taxonomy" id="1260955"/>
    <lineage>
        <taxon>Bacteria</taxon>
        <taxon>Bacillati</taxon>
        <taxon>Actinomycetota</taxon>
        <taxon>Actinomycetes</taxon>
        <taxon>Streptosporangiales</taxon>
        <taxon>Streptosporangiaceae</taxon>
        <taxon>Streptosporangium</taxon>
    </lineage>
</organism>
<dbReference type="InterPro" id="IPR010982">
    <property type="entry name" value="Lambda_DNA-bd_dom_sf"/>
</dbReference>
<dbReference type="PANTHER" id="PTHR43236">
    <property type="entry name" value="ANTITOXIN HIGA1"/>
    <property type="match status" value="1"/>
</dbReference>
<gene>
    <name evidence="3" type="ORF">HDA43_001842</name>
</gene>
<dbReference type="Proteomes" id="UP000576393">
    <property type="component" value="Unassembled WGS sequence"/>
</dbReference>
<dbReference type="RefSeq" id="WP_179819306.1">
    <property type="nucleotide sequence ID" value="NZ_JACCCO010000001.1"/>
</dbReference>
<dbReference type="PANTHER" id="PTHR43236:SF1">
    <property type="entry name" value="BLL7220 PROTEIN"/>
    <property type="match status" value="1"/>
</dbReference>
<sequence>MMPATEFHPSGAPDYAVPPGETIREYLDELGMTQRELATRLGLSAKHLNRLVQGLVPLSHEIAQRLELVTGMPARLWNRLEADYRSALQRLRLEKELLEAVPWLDEIPVRELVVRGILPEEPTDDISRVQQLLAFFGVAHLATWRELYERPAAAFRRAEPSVTRPGAVAAWLRLGELAARDIECGPFDGPGLRRALPRLRRLTSQPPELAASMMRDVCARYGVAMVFVREFDGARVSGATRWVSGDKVTLLLSLRRRTDDHLWFTFFHEIGHILLHGKGDTWIDDGGSADDPREGEADRFACDLLIPEEHSSRLRTITSPDSARAFAHEIGVSPGIVAGRLQHDGIWPAGYGDDLKERVDLETGL</sequence>
<feature type="domain" description="HTH cro/C1-type" evidence="2">
    <location>
        <begin position="23"/>
        <end position="77"/>
    </location>
</feature>